<dbReference type="InterPro" id="IPR001789">
    <property type="entry name" value="Sig_transdc_resp-reg_receiver"/>
</dbReference>
<proteinExistence type="predicted"/>
<dbReference type="Proteomes" id="UP000617628">
    <property type="component" value="Unassembled WGS sequence"/>
</dbReference>
<dbReference type="GO" id="GO:0003677">
    <property type="term" value="F:DNA binding"/>
    <property type="evidence" value="ECO:0007669"/>
    <property type="project" value="UniProtKB-KW"/>
</dbReference>
<dbReference type="PROSITE" id="PS50110">
    <property type="entry name" value="RESPONSE_REGULATORY"/>
    <property type="match status" value="1"/>
</dbReference>
<feature type="domain" description="Response regulatory" evidence="5">
    <location>
        <begin position="6"/>
        <end position="126"/>
    </location>
</feature>
<evidence type="ECO:0000313" key="6">
    <source>
        <dbReference type="EMBL" id="MBK1879894.1"/>
    </source>
</evidence>
<evidence type="ECO:0000256" key="3">
    <source>
        <dbReference type="PROSITE-ProRule" id="PRU00169"/>
    </source>
</evidence>
<evidence type="ECO:0000259" key="5">
    <source>
        <dbReference type="PROSITE" id="PS50110"/>
    </source>
</evidence>
<dbReference type="InterPro" id="IPR000792">
    <property type="entry name" value="Tscrpt_reg_LuxR_C"/>
</dbReference>
<dbReference type="Pfam" id="PF00072">
    <property type="entry name" value="Response_reg"/>
    <property type="match status" value="1"/>
</dbReference>
<dbReference type="SMART" id="SM00421">
    <property type="entry name" value="HTH_LUXR"/>
    <property type="match status" value="1"/>
</dbReference>
<dbReference type="RefSeq" id="WP_200358237.1">
    <property type="nucleotide sequence ID" value="NZ_JAENIL010000062.1"/>
</dbReference>
<keyword evidence="7" id="KW-1185">Reference proteome</keyword>
<dbReference type="PRINTS" id="PR00038">
    <property type="entry name" value="HTHLUXR"/>
</dbReference>
<dbReference type="CDD" id="cd17535">
    <property type="entry name" value="REC_NarL-like"/>
    <property type="match status" value="1"/>
</dbReference>
<dbReference type="GO" id="GO:0000160">
    <property type="term" value="P:phosphorelay signal transduction system"/>
    <property type="evidence" value="ECO:0007669"/>
    <property type="project" value="InterPro"/>
</dbReference>
<dbReference type="CDD" id="cd06170">
    <property type="entry name" value="LuxR_C_like"/>
    <property type="match status" value="1"/>
</dbReference>
<name>A0A934S5R7_9BACT</name>
<evidence type="ECO:0000256" key="1">
    <source>
        <dbReference type="ARBA" id="ARBA00022553"/>
    </source>
</evidence>
<dbReference type="GO" id="GO:0006355">
    <property type="term" value="P:regulation of DNA-templated transcription"/>
    <property type="evidence" value="ECO:0007669"/>
    <property type="project" value="InterPro"/>
</dbReference>
<accession>A0A934S5R7</accession>
<comment type="caution">
    <text evidence="6">The sequence shown here is derived from an EMBL/GenBank/DDBJ whole genome shotgun (WGS) entry which is preliminary data.</text>
</comment>
<dbReference type="SMART" id="SM00448">
    <property type="entry name" value="REC"/>
    <property type="match status" value="1"/>
</dbReference>
<reference evidence="6" key="1">
    <citation type="submission" date="2021-01" db="EMBL/GenBank/DDBJ databases">
        <title>Modified the classification status of verrucomicrobia.</title>
        <authorList>
            <person name="Feng X."/>
        </authorList>
    </citation>
    <scope>NUCLEOTIDE SEQUENCE</scope>
    <source>
        <strain evidence="6">KCTC 13126</strain>
    </source>
</reference>
<dbReference type="InterPro" id="IPR011006">
    <property type="entry name" value="CheY-like_superfamily"/>
</dbReference>
<dbReference type="InterPro" id="IPR058245">
    <property type="entry name" value="NreC/VraR/RcsB-like_REC"/>
</dbReference>
<dbReference type="Gene3D" id="3.40.50.2300">
    <property type="match status" value="1"/>
</dbReference>
<feature type="domain" description="HTH luxR-type" evidence="4">
    <location>
        <begin position="151"/>
        <end position="216"/>
    </location>
</feature>
<dbReference type="InterPro" id="IPR039420">
    <property type="entry name" value="WalR-like"/>
</dbReference>
<evidence type="ECO:0000313" key="7">
    <source>
        <dbReference type="Proteomes" id="UP000617628"/>
    </source>
</evidence>
<dbReference type="InterPro" id="IPR016032">
    <property type="entry name" value="Sig_transdc_resp-reg_C-effctor"/>
</dbReference>
<sequence>MRETIRIMMVEDHAGYRQALERSLRRRENMTLQSQYGTAEFALRDIQYAAAKDVPEILLLDLNLPGMTGLESIPWFKEYAPELKIIVLSQSNAEEDILKAINLGASGYLLKSARFRDIVDGIQTVIDGGASLDPQIANFILSKVKMLQPNSEPTSKTLSAREVETLSLLGEGFSKKEIAEKLEISTTTVAYHVRNIYDKLDALNAPAAVAKGFMTGILPITKPSSE</sequence>
<evidence type="ECO:0000256" key="2">
    <source>
        <dbReference type="ARBA" id="ARBA00023125"/>
    </source>
</evidence>
<dbReference type="SUPFAM" id="SSF52172">
    <property type="entry name" value="CheY-like"/>
    <property type="match status" value="1"/>
</dbReference>
<dbReference type="Pfam" id="PF00196">
    <property type="entry name" value="GerE"/>
    <property type="match status" value="1"/>
</dbReference>
<dbReference type="AlphaFoldDB" id="A0A934S5R7"/>
<dbReference type="SUPFAM" id="SSF46894">
    <property type="entry name" value="C-terminal effector domain of the bipartite response regulators"/>
    <property type="match status" value="1"/>
</dbReference>
<gene>
    <name evidence="6" type="ORF">JIN87_23620</name>
</gene>
<protein>
    <submittedName>
        <fullName evidence="6">Response regulator transcription factor</fullName>
    </submittedName>
</protein>
<feature type="modified residue" description="4-aspartylphosphate" evidence="3">
    <location>
        <position position="61"/>
    </location>
</feature>
<keyword evidence="1 3" id="KW-0597">Phosphoprotein</keyword>
<keyword evidence="2" id="KW-0238">DNA-binding</keyword>
<evidence type="ECO:0000259" key="4">
    <source>
        <dbReference type="PROSITE" id="PS50043"/>
    </source>
</evidence>
<organism evidence="6 7">
    <name type="scientific">Pelagicoccus mobilis</name>
    <dbReference type="NCBI Taxonomy" id="415221"/>
    <lineage>
        <taxon>Bacteria</taxon>
        <taxon>Pseudomonadati</taxon>
        <taxon>Verrucomicrobiota</taxon>
        <taxon>Opitutia</taxon>
        <taxon>Puniceicoccales</taxon>
        <taxon>Pelagicoccaceae</taxon>
        <taxon>Pelagicoccus</taxon>
    </lineage>
</organism>
<dbReference type="PROSITE" id="PS50043">
    <property type="entry name" value="HTH_LUXR_2"/>
    <property type="match status" value="1"/>
</dbReference>
<dbReference type="PANTHER" id="PTHR43214">
    <property type="entry name" value="TWO-COMPONENT RESPONSE REGULATOR"/>
    <property type="match status" value="1"/>
</dbReference>
<dbReference type="EMBL" id="JAENIL010000062">
    <property type="protein sequence ID" value="MBK1879894.1"/>
    <property type="molecule type" value="Genomic_DNA"/>
</dbReference>